<keyword evidence="2" id="KW-1185">Reference proteome</keyword>
<name>A0A9D4QDB8_RHISA</name>
<dbReference type="AlphaFoldDB" id="A0A9D4QDB8"/>
<protein>
    <submittedName>
        <fullName evidence="1">Uncharacterized protein</fullName>
    </submittedName>
</protein>
<dbReference type="VEuPathDB" id="VectorBase:RSAN_044590"/>
<proteinExistence type="predicted"/>
<organism evidence="1 2">
    <name type="scientific">Rhipicephalus sanguineus</name>
    <name type="common">Brown dog tick</name>
    <name type="synonym">Ixodes sanguineus</name>
    <dbReference type="NCBI Taxonomy" id="34632"/>
    <lineage>
        <taxon>Eukaryota</taxon>
        <taxon>Metazoa</taxon>
        <taxon>Ecdysozoa</taxon>
        <taxon>Arthropoda</taxon>
        <taxon>Chelicerata</taxon>
        <taxon>Arachnida</taxon>
        <taxon>Acari</taxon>
        <taxon>Parasitiformes</taxon>
        <taxon>Ixodida</taxon>
        <taxon>Ixodoidea</taxon>
        <taxon>Ixodidae</taxon>
        <taxon>Rhipicephalinae</taxon>
        <taxon>Rhipicephalus</taxon>
        <taxon>Rhipicephalus</taxon>
    </lineage>
</organism>
<accession>A0A9D4QDB8</accession>
<dbReference type="Proteomes" id="UP000821837">
    <property type="component" value="Chromosome 11"/>
</dbReference>
<gene>
    <name evidence="1" type="ORF">HPB52_014261</name>
</gene>
<sequence length="341" mass="38161">MYPPDGLCHYLYYTHVYIREKESAFHVMARGILASFTVFKDKVKEYSKTEGGLSFDIKAVNRTGVRQAQSELKNLEQDRILHYGTLNVINEPDKLRGLVTRAVGMAKALKEHQQNDPRRRTVVAISAIDYGTDDKWNTLKNAVKQAADANSGIDTVIVISSFSSWLGEMTDCKSVPPGVINGDKAFPSLAQNMELVDEASETIYGNKNVVAGLFLEMGAMMYTYASAQSDPLATYAYKECKTATLMPLDMGCESSTREKIADVNTAFATGTTEVVLLFDDSATLKEKIEFVLGNKLRRRFAWLYFDVHMADFREVCGSKDPFQLIQTLRSDFNINDDPENT</sequence>
<reference evidence="1" key="1">
    <citation type="journal article" date="2020" name="Cell">
        <title>Large-Scale Comparative Analyses of Tick Genomes Elucidate Their Genetic Diversity and Vector Capacities.</title>
        <authorList>
            <consortium name="Tick Genome and Microbiome Consortium (TIGMIC)"/>
            <person name="Jia N."/>
            <person name="Wang J."/>
            <person name="Shi W."/>
            <person name="Du L."/>
            <person name="Sun Y."/>
            <person name="Zhan W."/>
            <person name="Jiang J.F."/>
            <person name="Wang Q."/>
            <person name="Zhang B."/>
            <person name="Ji P."/>
            <person name="Bell-Sakyi L."/>
            <person name="Cui X.M."/>
            <person name="Yuan T.T."/>
            <person name="Jiang B.G."/>
            <person name="Yang W.F."/>
            <person name="Lam T.T."/>
            <person name="Chang Q.C."/>
            <person name="Ding S.J."/>
            <person name="Wang X.J."/>
            <person name="Zhu J.G."/>
            <person name="Ruan X.D."/>
            <person name="Zhao L."/>
            <person name="Wei J.T."/>
            <person name="Ye R.Z."/>
            <person name="Que T.C."/>
            <person name="Du C.H."/>
            <person name="Zhou Y.H."/>
            <person name="Cheng J.X."/>
            <person name="Dai P.F."/>
            <person name="Guo W.B."/>
            <person name="Han X.H."/>
            <person name="Huang E.J."/>
            <person name="Li L.F."/>
            <person name="Wei W."/>
            <person name="Gao Y.C."/>
            <person name="Liu J.Z."/>
            <person name="Shao H.Z."/>
            <person name="Wang X."/>
            <person name="Wang C.C."/>
            <person name="Yang T.C."/>
            <person name="Huo Q.B."/>
            <person name="Li W."/>
            <person name="Chen H.Y."/>
            <person name="Chen S.E."/>
            <person name="Zhou L.G."/>
            <person name="Ni X.B."/>
            <person name="Tian J.H."/>
            <person name="Sheng Y."/>
            <person name="Liu T."/>
            <person name="Pan Y.S."/>
            <person name="Xia L.Y."/>
            <person name="Li J."/>
            <person name="Zhao F."/>
            <person name="Cao W.C."/>
        </authorList>
    </citation>
    <scope>NUCLEOTIDE SEQUENCE</scope>
    <source>
        <strain evidence="1">Rsan-2018</strain>
    </source>
</reference>
<dbReference type="EMBL" id="JABSTV010001247">
    <property type="protein sequence ID" value="KAH7972628.1"/>
    <property type="molecule type" value="Genomic_DNA"/>
</dbReference>
<evidence type="ECO:0000313" key="2">
    <source>
        <dbReference type="Proteomes" id="UP000821837"/>
    </source>
</evidence>
<comment type="caution">
    <text evidence="1">The sequence shown here is derived from an EMBL/GenBank/DDBJ whole genome shotgun (WGS) entry which is preliminary data.</text>
</comment>
<reference evidence="1" key="2">
    <citation type="submission" date="2021-09" db="EMBL/GenBank/DDBJ databases">
        <authorList>
            <person name="Jia N."/>
            <person name="Wang J."/>
            <person name="Shi W."/>
            <person name="Du L."/>
            <person name="Sun Y."/>
            <person name="Zhan W."/>
            <person name="Jiang J."/>
            <person name="Wang Q."/>
            <person name="Zhang B."/>
            <person name="Ji P."/>
            <person name="Sakyi L.B."/>
            <person name="Cui X."/>
            <person name="Yuan T."/>
            <person name="Jiang B."/>
            <person name="Yang W."/>
            <person name="Lam T.T.-Y."/>
            <person name="Chang Q."/>
            <person name="Ding S."/>
            <person name="Wang X."/>
            <person name="Zhu J."/>
            <person name="Ruan X."/>
            <person name="Zhao L."/>
            <person name="Wei J."/>
            <person name="Que T."/>
            <person name="Du C."/>
            <person name="Cheng J."/>
            <person name="Dai P."/>
            <person name="Han X."/>
            <person name="Huang E."/>
            <person name="Gao Y."/>
            <person name="Liu J."/>
            <person name="Shao H."/>
            <person name="Ye R."/>
            <person name="Li L."/>
            <person name="Wei W."/>
            <person name="Wang X."/>
            <person name="Wang C."/>
            <person name="Huo Q."/>
            <person name="Li W."/>
            <person name="Guo W."/>
            <person name="Chen H."/>
            <person name="Chen S."/>
            <person name="Zhou L."/>
            <person name="Zhou L."/>
            <person name="Ni X."/>
            <person name="Tian J."/>
            <person name="Zhou Y."/>
            <person name="Sheng Y."/>
            <person name="Liu T."/>
            <person name="Pan Y."/>
            <person name="Xia L."/>
            <person name="Li J."/>
            <person name="Zhao F."/>
            <person name="Cao W."/>
        </authorList>
    </citation>
    <scope>NUCLEOTIDE SEQUENCE</scope>
    <source>
        <strain evidence="1">Rsan-2018</strain>
        <tissue evidence="1">Larvae</tissue>
    </source>
</reference>
<evidence type="ECO:0000313" key="1">
    <source>
        <dbReference type="EMBL" id="KAH7972628.1"/>
    </source>
</evidence>